<accession>A0A0E9WKL2</accession>
<dbReference type="AlphaFoldDB" id="A0A0E9WKL2"/>
<name>A0A0E9WKL2_ANGAN</name>
<reference evidence="1" key="1">
    <citation type="submission" date="2014-11" db="EMBL/GenBank/DDBJ databases">
        <authorList>
            <person name="Amaro Gonzalez C."/>
        </authorList>
    </citation>
    <scope>NUCLEOTIDE SEQUENCE</scope>
</reference>
<proteinExistence type="predicted"/>
<evidence type="ECO:0000313" key="1">
    <source>
        <dbReference type="EMBL" id="JAH90887.1"/>
    </source>
</evidence>
<organism evidence="1">
    <name type="scientific">Anguilla anguilla</name>
    <name type="common">European freshwater eel</name>
    <name type="synonym">Muraena anguilla</name>
    <dbReference type="NCBI Taxonomy" id="7936"/>
    <lineage>
        <taxon>Eukaryota</taxon>
        <taxon>Metazoa</taxon>
        <taxon>Chordata</taxon>
        <taxon>Craniata</taxon>
        <taxon>Vertebrata</taxon>
        <taxon>Euteleostomi</taxon>
        <taxon>Actinopterygii</taxon>
        <taxon>Neopterygii</taxon>
        <taxon>Teleostei</taxon>
        <taxon>Anguilliformes</taxon>
        <taxon>Anguillidae</taxon>
        <taxon>Anguilla</taxon>
    </lineage>
</organism>
<protein>
    <submittedName>
        <fullName evidence="1">Uncharacterized protein</fullName>
    </submittedName>
</protein>
<dbReference type="EMBL" id="GBXM01017690">
    <property type="protein sequence ID" value="JAH90887.1"/>
    <property type="molecule type" value="Transcribed_RNA"/>
</dbReference>
<reference evidence="1" key="2">
    <citation type="journal article" date="2015" name="Fish Shellfish Immunol.">
        <title>Early steps in the European eel (Anguilla anguilla)-Vibrio vulnificus interaction in the gills: Role of the RtxA13 toxin.</title>
        <authorList>
            <person name="Callol A."/>
            <person name="Pajuelo D."/>
            <person name="Ebbesson L."/>
            <person name="Teles M."/>
            <person name="MacKenzie S."/>
            <person name="Amaro C."/>
        </authorList>
    </citation>
    <scope>NUCLEOTIDE SEQUENCE</scope>
</reference>
<sequence>MSIEFADGGTAEPCISSYTRYSGINCQQSWVHRHANDVIWFLYDCHVVAISEGKPIKLQVRWPMFSLTQEHTARGRVADGRVPFAGRHV</sequence>